<dbReference type="Proteomes" id="UP000297975">
    <property type="component" value="Unassembled WGS sequence"/>
</dbReference>
<accession>A0A4Y8IKX8</accession>
<name>A0A4Y8IKX8_9BACI</name>
<sequence>MIYTRICAPVEEDEEILDFYSWSTHERNLEIIEMYEYEVFKPRHKTLEPMKNFMVTHFINI</sequence>
<dbReference type="EMBL" id="SOPW01000007">
    <property type="protein sequence ID" value="TFB21796.1"/>
    <property type="molecule type" value="Genomic_DNA"/>
</dbReference>
<evidence type="ECO:0000313" key="1">
    <source>
        <dbReference type="EMBL" id="TFB21796.1"/>
    </source>
</evidence>
<dbReference type="AlphaFoldDB" id="A0A4Y8IKX8"/>
<comment type="caution">
    <text evidence="1">The sequence shown here is derived from an EMBL/GenBank/DDBJ whole genome shotgun (WGS) entry which is preliminary data.</text>
</comment>
<gene>
    <name evidence="1" type="ORF">E3U55_08200</name>
</gene>
<reference evidence="1 2" key="1">
    <citation type="submission" date="2019-03" db="EMBL/GenBank/DDBJ databases">
        <authorList>
            <person name="He R.-H."/>
        </authorList>
    </citation>
    <scope>NUCLEOTIDE SEQUENCE [LARGE SCALE GENOMIC DNA]</scope>
    <source>
        <strain evidence="2">SH 714</strain>
    </source>
</reference>
<protein>
    <submittedName>
        <fullName evidence="1">Uncharacterized protein</fullName>
    </submittedName>
</protein>
<evidence type="ECO:0000313" key="2">
    <source>
        <dbReference type="Proteomes" id="UP000297975"/>
    </source>
</evidence>
<dbReference type="RefSeq" id="WP_134339940.1">
    <property type="nucleotide sequence ID" value="NZ_SOPW01000007.1"/>
</dbReference>
<proteinExistence type="predicted"/>
<keyword evidence="2" id="KW-1185">Reference proteome</keyword>
<organism evidence="1 2">
    <name type="scientific">Filobacillus milosensis</name>
    <dbReference type="NCBI Taxonomy" id="94137"/>
    <lineage>
        <taxon>Bacteria</taxon>
        <taxon>Bacillati</taxon>
        <taxon>Bacillota</taxon>
        <taxon>Bacilli</taxon>
        <taxon>Bacillales</taxon>
        <taxon>Bacillaceae</taxon>
        <taxon>Filobacillus</taxon>
    </lineage>
</organism>